<dbReference type="SUPFAM" id="SSF89009">
    <property type="entry name" value="GAT-like domain"/>
    <property type="match status" value="1"/>
</dbReference>
<dbReference type="SUPFAM" id="SSF48464">
    <property type="entry name" value="ENTH/VHS domain"/>
    <property type="match status" value="1"/>
</dbReference>
<feature type="domain" description="ENTH" evidence="10">
    <location>
        <begin position="25"/>
        <end position="156"/>
    </location>
</feature>
<name>A0AAV3Q6A3_LITER</name>
<dbReference type="Gene3D" id="1.25.40.90">
    <property type="match status" value="1"/>
</dbReference>
<evidence type="ECO:0000256" key="1">
    <source>
        <dbReference type="ARBA" id="ARBA00004132"/>
    </source>
</evidence>
<dbReference type="Proteomes" id="UP001454036">
    <property type="component" value="Unassembled WGS sequence"/>
</dbReference>
<evidence type="ECO:0000256" key="6">
    <source>
        <dbReference type="ARBA" id="ARBA00023136"/>
    </source>
</evidence>
<evidence type="ECO:0000256" key="7">
    <source>
        <dbReference type="ARBA" id="ARBA00023176"/>
    </source>
</evidence>
<keyword evidence="4" id="KW-0254">Endocytosis</keyword>
<evidence type="ECO:0000313" key="12">
    <source>
        <dbReference type="Proteomes" id="UP001454036"/>
    </source>
</evidence>
<dbReference type="GO" id="GO:0005546">
    <property type="term" value="F:phosphatidylinositol-4,5-bisphosphate binding"/>
    <property type="evidence" value="ECO:0007669"/>
    <property type="project" value="TreeGrafter"/>
</dbReference>
<keyword evidence="7" id="KW-0168">Coated pit</keyword>
<keyword evidence="6" id="KW-0472">Membrane</keyword>
<dbReference type="Gene3D" id="1.20.58.150">
    <property type="entry name" value="ANTH domain"/>
    <property type="match status" value="1"/>
</dbReference>
<accession>A0AAV3Q6A3</accession>
<dbReference type="GO" id="GO:0030136">
    <property type="term" value="C:clathrin-coated vesicle"/>
    <property type="evidence" value="ECO:0007669"/>
    <property type="project" value="UniProtKB-SubCell"/>
</dbReference>
<dbReference type="InterPro" id="IPR013809">
    <property type="entry name" value="ENTH"/>
</dbReference>
<dbReference type="AlphaFoldDB" id="A0AAV3Q6A3"/>
<evidence type="ECO:0000256" key="2">
    <source>
        <dbReference type="ARBA" id="ARBA00004555"/>
    </source>
</evidence>
<dbReference type="CDD" id="cd16987">
    <property type="entry name" value="ANTH_N_AP180_plant"/>
    <property type="match status" value="1"/>
</dbReference>
<dbReference type="GO" id="GO:0072583">
    <property type="term" value="P:clathrin-dependent endocytosis"/>
    <property type="evidence" value="ECO:0007669"/>
    <property type="project" value="InterPro"/>
</dbReference>
<dbReference type="PANTHER" id="PTHR22951:SF19">
    <property type="entry name" value="OS08G0467300 PROTEIN"/>
    <property type="match status" value="1"/>
</dbReference>
<dbReference type="InterPro" id="IPR008942">
    <property type="entry name" value="ENTH_VHS"/>
</dbReference>
<dbReference type="GO" id="GO:0005905">
    <property type="term" value="C:clathrin-coated pit"/>
    <property type="evidence" value="ECO:0007669"/>
    <property type="project" value="UniProtKB-SubCell"/>
</dbReference>
<dbReference type="Pfam" id="PF07651">
    <property type="entry name" value="ANTH"/>
    <property type="match status" value="1"/>
</dbReference>
<dbReference type="GO" id="GO:0005545">
    <property type="term" value="F:1-phosphatidylinositol binding"/>
    <property type="evidence" value="ECO:0007669"/>
    <property type="project" value="InterPro"/>
</dbReference>
<proteinExistence type="predicted"/>
<dbReference type="GO" id="GO:0005794">
    <property type="term" value="C:Golgi apparatus"/>
    <property type="evidence" value="ECO:0007669"/>
    <property type="project" value="UniProtKB-SubCell"/>
</dbReference>
<dbReference type="PROSITE" id="PS50942">
    <property type="entry name" value="ENTH"/>
    <property type="match status" value="1"/>
</dbReference>
<evidence type="ECO:0000313" key="11">
    <source>
        <dbReference type="EMBL" id="GAA0159279.1"/>
    </source>
</evidence>
<dbReference type="InterPro" id="IPR048050">
    <property type="entry name" value="ANTH_N_plant"/>
</dbReference>
<keyword evidence="12" id="KW-1185">Reference proteome</keyword>
<evidence type="ECO:0000256" key="8">
    <source>
        <dbReference type="ARBA" id="ARBA00023329"/>
    </source>
</evidence>
<evidence type="ECO:0000256" key="9">
    <source>
        <dbReference type="SAM" id="MobiDB-lite"/>
    </source>
</evidence>
<dbReference type="InterPro" id="IPR014712">
    <property type="entry name" value="ANTH_dom_sf"/>
</dbReference>
<dbReference type="GO" id="GO:0032050">
    <property type="term" value="F:clathrin heavy chain binding"/>
    <property type="evidence" value="ECO:0007669"/>
    <property type="project" value="TreeGrafter"/>
</dbReference>
<comment type="subcellular location">
    <subcellularLocation>
        <location evidence="1">Cytoplasmic vesicle</location>
        <location evidence="1">Clathrin-coated vesicle</location>
    </subcellularLocation>
    <subcellularLocation>
        <location evidence="2">Golgi apparatus</location>
    </subcellularLocation>
    <subcellularLocation>
        <location evidence="3">Membrane</location>
        <location evidence="3">Clathrin-coated pit</location>
    </subcellularLocation>
</comment>
<dbReference type="GO" id="GO:0006900">
    <property type="term" value="P:vesicle budding from membrane"/>
    <property type="evidence" value="ECO:0007669"/>
    <property type="project" value="TreeGrafter"/>
</dbReference>
<evidence type="ECO:0000256" key="4">
    <source>
        <dbReference type="ARBA" id="ARBA00022583"/>
    </source>
</evidence>
<keyword evidence="8" id="KW-0968">Cytoplasmic vesicle</keyword>
<keyword evidence="11" id="KW-0167">Capsid protein</keyword>
<dbReference type="InterPro" id="IPR011417">
    <property type="entry name" value="ANTH_dom"/>
</dbReference>
<dbReference type="EMBL" id="BAABME010003565">
    <property type="protein sequence ID" value="GAA0159279.1"/>
    <property type="molecule type" value="Genomic_DNA"/>
</dbReference>
<comment type="caution">
    <text evidence="11">The sequence shown here is derived from an EMBL/GenBank/DDBJ whole genome shotgun (WGS) entry which is preliminary data.</text>
</comment>
<feature type="compositionally biased region" description="Basic and acidic residues" evidence="9">
    <location>
        <begin position="343"/>
        <end position="354"/>
    </location>
</feature>
<evidence type="ECO:0000256" key="3">
    <source>
        <dbReference type="ARBA" id="ARBA00004600"/>
    </source>
</evidence>
<dbReference type="InterPro" id="IPR045192">
    <property type="entry name" value="AP180-like"/>
</dbReference>
<keyword evidence="11" id="KW-0946">Virion</keyword>
<organism evidence="11 12">
    <name type="scientific">Lithospermum erythrorhizon</name>
    <name type="common">Purple gromwell</name>
    <name type="synonym">Lithospermum officinale var. erythrorhizon</name>
    <dbReference type="NCBI Taxonomy" id="34254"/>
    <lineage>
        <taxon>Eukaryota</taxon>
        <taxon>Viridiplantae</taxon>
        <taxon>Streptophyta</taxon>
        <taxon>Embryophyta</taxon>
        <taxon>Tracheophyta</taxon>
        <taxon>Spermatophyta</taxon>
        <taxon>Magnoliopsida</taxon>
        <taxon>eudicotyledons</taxon>
        <taxon>Gunneridae</taxon>
        <taxon>Pentapetalae</taxon>
        <taxon>asterids</taxon>
        <taxon>lamiids</taxon>
        <taxon>Boraginales</taxon>
        <taxon>Boraginaceae</taxon>
        <taxon>Boraginoideae</taxon>
        <taxon>Lithospermeae</taxon>
        <taxon>Lithospermum</taxon>
    </lineage>
</organism>
<gene>
    <name evidence="11" type="ORF">LIER_16095</name>
</gene>
<reference evidence="11 12" key="1">
    <citation type="submission" date="2024-01" db="EMBL/GenBank/DDBJ databases">
        <title>The complete chloroplast genome sequence of Lithospermum erythrorhizon: insights into the phylogenetic relationship among Boraginaceae species and the maternal lineages of purple gromwells.</title>
        <authorList>
            <person name="Okada T."/>
            <person name="Watanabe K."/>
        </authorList>
    </citation>
    <scope>NUCLEOTIDE SEQUENCE [LARGE SCALE GENOMIC DNA]</scope>
</reference>
<dbReference type="GO" id="GO:0048268">
    <property type="term" value="P:clathrin coat assembly"/>
    <property type="evidence" value="ECO:0007669"/>
    <property type="project" value="InterPro"/>
</dbReference>
<dbReference type="FunFam" id="1.25.40.90:FF:000027">
    <property type="entry name" value="Putative clathrin assembly protein"/>
    <property type="match status" value="1"/>
</dbReference>
<keyword evidence="5" id="KW-0333">Golgi apparatus</keyword>
<evidence type="ECO:0000256" key="5">
    <source>
        <dbReference type="ARBA" id="ARBA00023034"/>
    </source>
</evidence>
<evidence type="ECO:0000259" key="10">
    <source>
        <dbReference type="PROSITE" id="PS50942"/>
    </source>
</evidence>
<protein>
    <submittedName>
        <fullName evidence="11">Vesicle coat protein</fullName>
    </submittedName>
</protein>
<dbReference type="PANTHER" id="PTHR22951">
    <property type="entry name" value="CLATHRIN ASSEMBLY PROTEIN"/>
    <property type="match status" value="1"/>
</dbReference>
<feature type="region of interest" description="Disordered" evidence="9">
    <location>
        <begin position="343"/>
        <end position="367"/>
    </location>
</feature>
<sequence>MRLWKRAFEALKDQNSIWIASLARRTSLRNLEIEAAVIKATNHDEFFMDTENIAFVYRLLRLSSAHHKPIMWAISTRMAKTRSWVVALKGLILMHGIFACKIPSIQKMGRLPFDLSCFKDGHSNPEKTWPHNNFIRSYYSFLDQKSAFLATRAVNNVKSLKDEFGVIHKLQGLLDLLLEIKPQTDATVAHPLFVEAIDCVIVEVFDVYSQICSGISKFLVNICSVGKVEAAMALKIIQKTTNQGDELSQYFEICKEIGVMNASDCPRVDKISKEDMKDLEDIINGGIVGEDLNEAHHDNDNSKQIVLRDPLHVALINEQNEYQSKMMTIITHNWEKFDEDFTAKESAPKGKNPFEDFPELPPKQVSRQCDDVPDLIIL</sequence>
<dbReference type="GO" id="GO:0000149">
    <property type="term" value="F:SNARE binding"/>
    <property type="evidence" value="ECO:0007669"/>
    <property type="project" value="TreeGrafter"/>
</dbReference>